<dbReference type="Proteomes" id="UP000887159">
    <property type="component" value="Unassembled WGS sequence"/>
</dbReference>
<organism evidence="2 3">
    <name type="scientific">Trichonephila clavipes</name>
    <name type="common">Golden silk orbweaver</name>
    <name type="synonym">Nephila clavipes</name>
    <dbReference type="NCBI Taxonomy" id="2585209"/>
    <lineage>
        <taxon>Eukaryota</taxon>
        <taxon>Metazoa</taxon>
        <taxon>Ecdysozoa</taxon>
        <taxon>Arthropoda</taxon>
        <taxon>Chelicerata</taxon>
        <taxon>Arachnida</taxon>
        <taxon>Araneae</taxon>
        <taxon>Araneomorphae</taxon>
        <taxon>Entelegynae</taxon>
        <taxon>Araneoidea</taxon>
        <taxon>Nephilidae</taxon>
        <taxon>Trichonephila</taxon>
    </lineage>
</organism>
<gene>
    <name evidence="2" type="ORF">TNCV_354911</name>
</gene>
<evidence type="ECO:0000313" key="3">
    <source>
        <dbReference type="Proteomes" id="UP000887159"/>
    </source>
</evidence>
<evidence type="ECO:0000313" key="2">
    <source>
        <dbReference type="EMBL" id="GFY26175.1"/>
    </source>
</evidence>
<feature type="region of interest" description="Disordered" evidence="1">
    <location>
        <begin position="1"/>
        <end position="20"/>
    </location>
</feature>
<comment type="caution">
    <text evidence="2">The sequence shown here is derived from an EMBL/GenBank/DDBJ whole genome shotgun (WGS) entry which is preliminary data.</text>
</comment>
<reference evidence="2" key="1">
    <citation type="submission" date="2020-08" db="EMBL/GenBank/DDBJ databases">
        <title>Multicomponent nature underlies the extraordinary mechanical properties of spider dragline silk.</title>
        <authorList>
            <person name="Kono N."/>
            <person name="Nakamura H."/>
            <person name="Mori M."/>
            <person name="Yoshida Y."/>
            <person name="Ohtoshi R."/>
            <person name="Malay A.D."/>
            <person name="Moran D.A.P."/>
            <person name="Tomita M."/>
            <person name="Numata K."/>
            <person name="Arakawa K."/>
        </authorList>
    </citation>
    <scope>NUCLEOTIDE SEQUENCE</scope>
</reference>
<evidence type="ECO:0000256" key="1">
    <source>
        <dbReference type="SAM" id="MobiDB-lite"/>
    </source>
</evidence>
<name>A0A8X7BBT0_TRICX</name>
<proteinExistence type="predicted"/>
<dbReference type="EMBL" id="BMAU01021374">
    <property type="protein sequence ID" value="GFY26175.1"/>
    <property type="molecule type" value="Genomic_DNA"/>
</dbReference>
<sequence length="70" mass="7670">MRTLSSREDDGSRTKLEGLKATANETGVTYTFAMINLVGLDLVADQMSNVARSNYRKGTKPGMKTDNDVK</sequence>
<keyword evidence="3" id="KW-1185">Reference proteome</keyword>
<feature type="compositionally biased region" description="Basic and acidic residues" evidence="1">
    <location>
        <begin position="1"/>
        <end position="18"/>
    </location>
</feature>
<protein>
    <submittedName>
        <fullName evidence="2">Uncharacterized protein</fullName>
    </submittedName>
</protein>
<accession>A0A8X7BBT0</accession>
<dbReference type="AlphaFoldDB" id="A0A8X7BBT0"/>